<evidence type="ECO:0000256" key="7">
    <source>
        <dbReference type="ARBA" id="ARBA00023065"/>
    </source>
</evidence>
<evidence type="ECO:0000256" key="4">
    <source>
        <dbReference type="ARBA" id="ARBA00022496"/>
    </source>
</evidence>
<dbReference type="EMBL" id="JAKKSL010000002">
    <property type="protein sequence ID" value="MCI2283801.1"/>
    <property type="molecule type" value="Genomic_DNA"/>
</dbReference>
<evidence type="ECO:0000313" key="15">
    <source>
        <dbReference type="Proteomes" id="UP001139646"/>
    </source>
</evidence>
<dbReference type="InterPro" id="IPR036942">
    <property type="entry name" value="Beta-barrel_TonB_sf"/>
</dbReference>
<name>A0ABS9X0T2_9GAMM</name>
<dbReference type="PANTHER" id="PTHR32552">
    <property type="entry name" value="FERRICHROME IRON RECEPTOR-RELATED"/>
    <property type="match status" value="1"/>
</dbReference>
<keyword evidence="6" id="KW-0408">Iron</keyword>
<gene>
    <name evidence="14" type="ORF">L3081_10820</name>
</gene>
<dbReference type="PROSITE" id="PS52016">
    <property type="entry name" value="TONB_DEPENDENT_REC_3"/>
    <property type="match status" value="1"/>
</dbReference>
<evidence type="ECO:0000256" key="10">
    <source>
        <dbReference type="ARBA" id="ARBA00023237"/>
    </source>
</evidence>
<keyword evidence="7" id="KW-0406">Ion transport</keyword>
<dbReference type="SUPFAM" id="SSF56935">
    <property type="entry name" value="Porins"/>
    <property type="match status" value="1"/>
</dbReference>
<comment type="similarity">
    <text evidence="11">Belongs to the TonB-dependent receptor family.</text>
</comment>
<comment type="caution">
    <text evidence="14">The sequence shown here is derived from an EMBL/GenBank/DDBJ whole genome shotgun (WGS) entry which is preliminary data.</text>
</comment>
<keyword evidence="9 11" id="KW-0472">Membrane</keyword>
<dbReference type="RefSeq" id="WP_242286047.1">
    <property type="nucleotide sequence ID" value="NZ_JAKKSL010000002.1"/>
</dbReference>
<keyword evidence="2 11" id="KW-0813">Transport</keyword>
<protein>
    <submittedName>
        <fullName evidence="14">Plug domain-containing protein</fullName>
    </submittedName>
</protein>
<evidence type="ECO:0000256" key="1">
    <source>
        <dbReference type="ARBA" id="ARBA00004571"/>
    </source>
</evidence>
<organism evidence="14 15">
    <name type="scientific">Colwellia maritima</name>
    <dbReference type="NCBI Taxonomy" id="2912588"/>
    <lineage>
        <taxon>Bacteria</taxon>
        <taxon>Pseudomonadati</taxon>
        <taxon>Pseudomonadota</taxon>
        <taxon>Gammaproteobacteria</taxon>
        <taxon>Alteromonadales</taxon>
        <taxon>Colwelliaceae</taxon>
        <taxon>Colwellia</taxon>
    </lineage>
</organism>
<evidence type="ECO:0000256" key="5">
    <source>
        <dbReference type="ARBA" id="ARBA00022692"/>
    </source>
</evidence>
<evidence type="ECO:0000256" key="9">
    <source>
        <dbReference type="ARBA" id="ARBA00023136"/>
    </source>
</evidence>
<keyword evidence="5 11" id="KW-0812">Transmembrane</keyword>
<keyword evidence="10 11" id="KW-0998">Cell outer membrane</keyword>
<proteinExistence type="inferred from homology"/>
<feature type="chain" id="PRO_5047449975" evidence="12">
    <location>
        <begin position="28"/>
        <end position="161"/>
    </location>
</feature>
<keyword evidence="12" id="KW-0732">Signal</keyword>
<keyword evidence="3 11" id="KW-1134">Transmembrane beta strand</keyword>
<dbReference type="Proteomes" id="UP001139646">
    <property type="component" value="Unassembled WGS sequence"/>
</dbReference>
<evidence type="ECO:0000313" key="14">
    <source>
        <dbReference type="EMBL" id="MCI2283801.1"/>
    </source>
</evidence>
<accession>A0ABS9X0T2</accession>
<dbReference type="PANTHER" id="PTHR32552:SF81">
    <property type="entry name" value="TONB-DEPENDENT OUTER MEMBRANE RECEPTOR"/>
    <property type="match status" value="1"/>
</dbReference>
<feature type="signal peptide" evidence="12">
    <location>
        <begin position="1"/>
        <end position="27"/>
    </location>
</feature>
<evidence type="ECO:0000256" key="11">
    <source>
        <dbReference type="PROSITE-ProRule" id="PRU01360"/>
    </source>
</evidence>
<evidence type="ECO:0000256" key="12">
    <source>
        <dbReference type="SAM" id="SignalP"/>
    </source>
</evidence>
<evidence type="ECO:0000256" key="6">
    <source>
        <dbReference type="ARBA" id="ARBA00023004"/>
    </source>
</evidence>
<evidence type="ECO:0000256" key="8">
    <source>
        <dbReference type="ARBA" id="ARBA00023077"/>
    </source>
</evidence>
<dbReference type="Pfam" id="PF07715">
    <property type="entry name" value="Plug"/>
    <property type="match status" value="1"/>
</dbReference>
<dbReference type="InterPro" id="IPR012910">
    <property type="entry name" value="Plug_dom"/>
</dbReference>
<evidence type="ECO:0000259" key="13">
    <source>
        <dbReference type="Pfam" id="PF07715"/>
    </source>
</evidence>
<dbReference type="Gene3D" id="2.40.170.20">
    <property type="entry name" value="TonB-dependent receptor, beta-barrel domain"/>
    <property type="match status" value="1"/>
</dbReference>
<reference evidence="14" key="1">
    <citation type="submission" date="2022-01" db="EMBL/GenBank/DDBJ databases">
        <title>Colwellia maritima, isolated from seawater.</title>
        <authorList>
            <person name="Kristyanto S."/>
            <person name="Jung J."/>
            <person name="Jeon C.O."/>
        </authorList>
    </citation>
    <scope>NUCLEOTIDE SEQUENCE</scope>
    <source>
        <strain evidence="14">MSW7</strain>
    </source>
</reference>
<keyword evidence="8" id="KW-0798">TonB box</keyword>
<keyword evidence="15" id="KW-1185">Reference proteome</keyword>
<feature type="domain" description="TonB-dependent receptor plug" evidence="13">
    <location>
        <begin position="55"/>
        <end position="156"/>
    </location>
</feature>
<evidence type="ECO:0000256" key="3">
    <source>
        <dbReference type="ARBA" id="ARBA00022452"/>
    </source>
</evidence>
<dbReference type="InterPro" id="IPR039426">
    <property type="entry name" value="TonB-dep_rcpt-like"/>
</dbReference>
<comment type="subcellular location">
    <subcellularLocation>
        <location evidence="1 11">Cell outer membrane</location>
        <topology evidence="1 11">Multi-pass membrane protein</topology>
    </subcellularLocation>
</comment>
<keyword evidence="4" id="KW-0410">Iron transport</keyword>
<sequence length="161" mass="17502">MRLEKSILTPLALSISVALSLNTVAYAEENEQVLQKGKQEIEVIEVTSQKRTQSIQSVAASISAISGDSITKGNVTNIVDMSDMIPNVQIAGQGGLPNIYIRGIGSGVNYSFEQSIAQFKDDIYQGRAVLARAPVFDIERIEVMKGTQSIMFGKNATLRCY</sequence>
<evidence type="ECO:0000256" key="2">
    <source>
        <dbReference type="ARBA" id="ARBA00022448"/>
    </source>
</evidence>